<dbReference type="AlphaFoldDB" id="A0A9J6DJU4"/>
<organism evidence="3 4">
    <name type="scientific">Rhipicephalus microplus</name>
    <name type="common">Cattle tick</name>
    <name type="synonym">Boophilus microplus</name>
    <dbReference type="NCBI Taxonomy" id="6941"/>
    <lineage>
        <taxon>Eukaryota</taxon>
        <taxon>Metazoa</taxon>
        <taxon>Ecdysozoa</taxon>
        <taxon>Arthropoda</taxon>
        <taxon>Chelicerata</taxon>
        <taxon>Arachnida</taxon>
        <taxon>Acari</taxon>
        <taxon>Parasitiformes</taxon>
        <taxon>Ixodida</taxon>
        <taxon>Ixodoidea</taxon>
        <taxon>Ixodidae</taxon>
        <taxon>Rhipicephalinae</taxon>
        <taxon>Rhipicephalus</taxon>
        <taxon>Boophilus</taxon>
    </lineage>
</organism>
<accession>A0A9J6DJU4</accession>
<comment type="caution">
    <text evidence="3">The sequence shown here is derived from an EMBL/GenBank/DDBJ whole genome shotgun (WGS) entry which is preliminary data.</text>
</comment>
<keyword evidence="4" id="KW-1185">Reference proteome</keyword>
<dbReference type="VEuPathDB" id="VectorBase:LOC119173880"/>
<dbReference type="PROSITE" id="PS51155">
    <property type="entry name" value="CHIT_BIND_RR_2"/>
    <property type="match status" value="1"/>
</dbReference>
<dbReference type="InterPro" id="IPR031311">
    <property type="entry name" value="CHIT_BIND_RR_consensus"/>
</dbReference>
<name>A0A9J6DJU4_RHIMP</name>
<dbReference type="EMBL" id="JABSTU010000009">
    <property type="protein sequence ID" value="KAH8022235.1"/>
    <property type="molecule type" value="Genomic_DNA"/>
</dbReference>
<dbReference type="PANTHER" id="PTHR10380">
    <property type="entry name" value="CUTICLE PROTEIN"/>
    <property type="match status" value="1"/>
</dbReference>
<evidence type="ECO:0000313" key="4">
    <source>
        <dbReference type="Proteomes" id="UP000821866"/>
    </source>
</evidence>
<reference evidence="3" key="2">
    <citation type="submission" date="2021-09" db="EMBL/GenBank/DDBJ databases">
        <authorList>
            <person name="Jia N."/>
            <person name="Wang J."/>
            <person name="Shi W."/>
            <person name="Du L."/>
            <person name="Sun Y."/>
            <person name="Zhan W."/>
            <person name="Jiang J."/>
            <person name="Wang Q."/>
            <person name="Zhang B."/>
            <person name="Ji P."/>
            <person name="Sakyi L.B."/>
            <person name="Cui X."/>
            <person name="Yuan T."/>
            <person name="Jiang B."/>
            <person name="Yang W."/>
            <person name="Lam T.T.-Y."/>
            <person name="Chang Q."/>
            <person name="Ding S."/>
            <person name="Wang X."/>
            <person name="Zhu J."/>
            <person name="Ruan X."/>
            <person name="Zhao L."/>
            <person name="Wei J."/>
            <person name="Que T."/>
            <person name="Du C."/>
            <person name="Cheng J."/>
            <person name="Dai P."/>
            <person name="Han X."/>
            <person name="Huang E."/>
            <person name="Gao Y."/>
            <person name="Liu J."/>
            <person name="Shao H."/>
            <person name="Ye R."/>
            <person name="Li L."/>
            <person name="Wei W."/>
            <person name="Wang X."/>
            <person name="Wang C."/>
            <person name="Huo Q."/>
            <person name="Li W."/>
            <person name="Guo W."/>
            <person name="Chen H."/>
            <person name="Chen S."/>
            <person name="Zhou L."/>
            <person name="Zhou L."/>
            <person name="Ni X."/>
            <person name="Tian J."/>
            <person name="Zhou Y."/>
            <person name="Sheng Y."/>
            <person name="Liu T."/>
            <person name="Pan Y."/>
            <person name="Xia L."/>
            <person name="Li J."/>
            <person name="Zhao F."/>
            <person name="Cao W."/>
        </authorList>
    </citation>
    <scope>NUCLEOTIDE SEQUENCE</scope>
    <source>
        <strain evidence="3">Rmic-2018</strain>
        <tissue evidence="3">Larvae</tissue>
    </source>
</reference>
<proteinExistence type="predicted"/>
<evidence type="ECO:0000256" key="2">
    <source>
        <dbReference type="PROSITE-ProRule" id="PRU00497"/>
    </source>
</evidence>
<gene>
    <name evidence="3" type="ORF">HPB51_023113</name>
</gene>
<dbReference type="GO" id="GO:0008010">
    <property type="term" value="F:structural constituent of chitin-based larval cuticle"/>
    <property type="evidence" value="ECO:0007669"/>
    <property type="project" value="TreeGrafter"/>
</dbReference>
<dbReference type="InterPro" id="IPR050468">
    <property type="entry name" value="Cuticle_Struct_Prot"/>
</dbReference>
<dbReference type="Pfam" id="PF00379">
    <property type="entry name" value="Chitin_bind_4"/>
    <property type="match status" value="1"/>
</dbReference>
<dbReference type="PROSITE" id="PS00233">
    <property type="entry name" value="CHIT_BIND_RR_1"/>
    <property type="match status" value="1"/>
</dbReference>
<evidence type="ECO:0000313" key="3">
    <source>
        <dbReference type="EMBL" id="KAH8022235.1"/>
    </source>
</evidence>
<keyword evidence="1 2" id="KW-0193">Cuticle</keyword>
<reference evidence="3" key="1">
    <citation type="journal article" date="2020" name="Cell">
        <title>Large-Scale Comparative Analyses of Tick Genomes Elucidate Their Genetic Diversity and Vector Capacities.</title>
        <authorList>
            <consortium name="Tick Genome and Microbiome Consortium (TIGMIC)"/>
            <person name="Jia N."/>
            <person name="Wang J."/>
            <person name="Shi W."/>
            <person name="Du L."/>
            <person name="Sun Y."/>
            <person name="Zhan W."/>
            <person name="Jiang J.F."/>
            <person name="Wang Q."/>
            <person name="Zhang B."/>
            <person name="Ji P."/>
            <person name="Bell-Sakyi L."/>
            <person name="Cui X.M."/>
            <person name="Yuan T.T."/>
            <person name="Jiang B.G."/>
            <person name="Yang W.F."/>
            <person name="Lam T.T."/>
            <person name="Chang Q.C."/>
            <person name="Ding S.J."/>
            <person name="Wang X.J."/>
            <person name="Zhu J.G."/>
            <person name="Ruan X.D."/>
            <person name="Zhao L."/>
            <person name="Wei J.T."/>
            <person name="Ye R.Z."/>
            <person name="Que T.C."/>
            <person name="Du C.H."/>
            <person name="Zhou Y.H."/>
            <person name="Cheng J.X."/>
            <person name="Dai P.F."/>
            <person name="Guo W.B."/>
            <person name="Han X.H."/>
            <person name="Huang E.J."/>
            <person name="Li L.F."/>
            <person name="Wei W."/>
            <person name="Gao Y.C."/>
            <person name="Liu J.Z."/>
            <person name="Shao H.Z."/>
            <person name="Wang X."/>
            <person name="Wang C.C."/>
            <person name="Yang T.C."/>
            <person name="Huo Q.B."/>
            <person name="Li W."/>
            <person name="Chen H.Y."/>
            <person name="Chen S.E."/>
            <person name="Zhou L.G."/>
            <person name="Ni X.B."/>
            <person name="Tian J.H."/>
            <person name="Sheng Y."/>
            <person name="Liu T."/>
            <person name="Pan Y.S."/>
            <person name="Xia L.Y."/>
            <person name="Li J."/>
            <person name="Zhao F."/>
            <person name="Cao W.C."/>
        </authorList>
    </citation>
    <scope>NUCLEOTIDE SEQUENCE</scope>
    <source>
        <strain evidence="3">Rmic-2018</strain>
    </source>
</reference>
<evidence type="ECO:0000256" key="1">
    <source>
        <dbReference type="ARBA" id="ARBA00022460"/>
    </source>
</evidence>
<protein>
    <submittedName>
        <fullName evidence="3">Uncharacterized protein</fullName>
    </submittedName>
</protein>
<dbReference type="InterPro" id="IPR000618">
    <property type="entry name" value="Insect_cuticle"/>
</dbReference>
<dbReference type="GO" id="GO:0062129">
    <property type="term" value="C:chitin-based extracellular matrix"/>
    <property type="evidence" value="ECO:0007669"/>
    <property type="project" value="TreeGrafter"/>
</dbReference>
<dbReference type="PANTHER" id="PTHR10380:SF235">
    <property type="entry name" value="CUTICULAR PROTEIN 73D, ISOFORM B"/>
    <property type="match status" value="1"/>
</dbReference>
<sequence length="305" mass="29334">MFRVRPSLYRNDVPASPAERAEEKGEWVLIPALCLVVLANAGGIGARGISGVGLGGLGGVGLGVGLGAGAYGGAYRGGYGGYGGGYGGGYRGGYVGGYGGLVGGGLGGVGGFGGGYYGGGGRGYYGGGGYRSYADETPKPYNFGYVAQGPDGTSSRQEVADGSGSVQGVYTINTAEGGQRTVKYAADAAGFRASVDTNEPGTQSESPADVAFRSAQPPASELAAKYGPAGGAGGYRARGYGGAGYGGVYGGAYGGYGSGYGLGGLGGVGGGYGVGGYGGGVGGLYGGAGVFRGVGGHGKHGHGWQ</sequence>
<dbReference type="Proteomes" id="UP000821866">
    <property type="component" value="Chromosome 7"/>
</dbReference>